<reference evidence="1 2" key="1">
    <citation type="submission" date="2019-07" db="EMBL/GenBank/DDBJ databases">
        <authorList>
            <person name="Park Y.J."/>
            <person name="Jeong S.E."/>
            <person name="Jung H.S."/>
        </authorList>
    </citation>
    <scope>NUCLEOTIDE SEQUENCE [LARGE SCALE GENOMIC DNA]</scope>
    <source>
        <strain evidence="2">P16(2019)</strain>
    </source>
</reference>
<name>A0A553ZUY0_9BACI</name>
<proteinExistence type="predicted"/>
<sequence>MQPNLTCTTEELILLLTLCGYQETAKGLGESVFGEKSTDAWDTLLDGASHQLMLKGVWDYDKAENDEVPLTNELQDFIKNYASSPHLVRLINQAQDTSLLFHSVSEDYWIEHIVVNGIIHEFGYVSLKEIKEDIRDFYLIESPTPLKGSAFVLTPNQFELLSDSSNVDILANNLEDAPFKDSFINFKEDLNNYKWQLDNISRFYLEDSGEESKMTNILFLLPSKNGIWCIKYIENDNEVFVAFELKDTNSWIEECMNLFNHTDTPVLN</sequence>
<keyword evidence="2" id="KW-1185">Reference proteome</keyword>
<dbReference type="EMBL" id="VLXZ01000013">
    <property type="protein sequence ID" value="TSB45223.1"/>
    <property type="molecule type" value="Genomic_DNA"/>
</dbReference>
<dbReference type="Proteomes" id="UP000318521">
    <property type="component" value="Unassembled WGS sequence"/>
</dbReference>
<dbReference type="RefSeq" id="WP_143850118.1">
    <property type="nucleotide sequence ID" value="NZ_VLXZ01000013.1"/>
</dbReference>
<evidence type="ECO:0000313" key="2">
    <source>
        <dbReference type="Proteomes" id="UP000318521"/>
    </source>
</evidence>
<evidence type="ECO:0000313" key="1">
    <source>
        <dbReference type="EMBL" id="TSB45223.1"/>
    </source>
</evidence>
<protein>
    <submittedName>
        <fullName evidence="1">Uncharacterized protein</fullName>
    </submittedName>
</protein>
<accession>A0A553ZUY0</accession>
<dbReference type="OrthoDB" id="2844051at2"/>
<organism evidence="1 2">
    <name type="scientific">Alkalicoccobacillus porphyridii</name>
    <dbReference type="NCBI Taxonomy" id="2597270"/>
    <lineage>
        <taxon>Bacteria</taxon>
        <taxon>Bacillati</taxon>
        <taxon>Bacillota</taxon>
        <taxon>Bacilli</taxon>
        <taxon>Bacillales</taxon>
        <taxon>Bacillaceae</taxon>
        <taxon>Alkalicoccobacillus</taxon>
    </lineage>
</organism>
<comment type="caution">
    <text evidence="1">The sequence shown here is derived from an EMBL/GenBank/DDBJ whole genome shotgun (WGS) entry which is preliminary data.</text>
</comment>
<dbReference type="AlphaFoldDB" id="A0A553ZUY0"/>
<gene>
    <name evidence="1" type="ORF">FN960_17310</name>
</gene>